<dbReference type="Proteomes" id="UP000192491">
    <property type="component" value="Unassembled WGS sequence"/>
</dbReference>
<comment type="function">
    <text evidence="6">Component of a complex that catalyzes the oxidation of glycolate to glyoxylate.</text>
</comment>
<dbReference type="PROSITE" id="PS51379">
    <property type="entry name" value="4FE4S_FER_2"/>
    <property type="match status" value="2"/>
</dbReference>
<sequence>MQTQILTALKQTPEGKVAEDILRRCVHCGFCNATCPTYQLLGDENEGPRGRIYLIKQLMEGHLENTPDSGRKTLQHLDRCLLCRACETTCPSGVEYGKLLDIGRNLAEQHAGRERADNTLRKRLRTYLPNSSTFGLGLKLGRTFKPLLPQTLANKITEPRPAGIWPKARHNRWVLVLDGCVQPALSPDINAATARVLDKLGISLVAAPKAGCCGAVSQHLGAPDDALNYMRRNIDAWWPYLYRKEGAIEAIVTTASGCGVMVKEYAHHLRHDPEYGIKAERIANLCKDISEIIAKENYQQLAPTRVTRVAWHPPCTLQHGQKIRGVVENILTDCGYVLLPVADEHLCCGSAGTYSILQPELAKQLRRNKLANLTAHEPEMIVTANIGCQTHLQEGSSLPVMHWIHLLDRVGGIVPY</sequence>
<evidence type="ECO:0000313" key="8">
    <source>
        <dbReference type="EMBL" id="OQW98463.1"/>
    </source>
</evidence>
<dbReference type="PANTHER" id="PTHR32479">
    <property type="entry name" value="GLYCOLATE OXIDASE IRON-SULFUR SUBUNIT"/>
    <property type="match status" value="1"/>
</dbReference>
<dbReference type="InterPro" id="IPR004017">
    <property type="entry name" value="Cys_rich_dom"/>
</dbReference>
<dbReference type="InterPro" id="IPR009051">
    <property type="entry name" value="Helical_ferredxn"/>
</dbReference>
<name>A0A1Y1Q7Q4_9GAMM</name>
<dbReference type="EMBL" id="MTEJ01000750">
    <property type="protein sequence ID" value="OQW98463.1"/>
    <property type="molecule type" value="Genomic_DNA"/>
</dbReference>
<dbReference type="SUPFAM" id="SSF46548">
    <property type="entry name" value="alpha-helical ferredoxin"/>
    <property type="match status" value="1"/>
</dbReference>
<dbReference type="AlphaFoldDB" id="A0A1Y1Q7Q4"/>
<comment type="catalytic activity">
    <reaction evidence="6">
        <text>(R)-lactate + A = pyruvate + AH2</text>
        <dbReference type="Rhea" id="RHEA:15089"/>
        <dbReference type="ChEBI" id="CHEBI:13193"/>
        <dbReference type="ChEBI" id="CHEBI:15361"/>
        <dbReference type="ChEBI" id="CHEBI:16004"/>
        <dbReference type="ChEBI" id="CHEBI:17499"/>
    </reaction>
</comment>
<organism evidence="8 9">
    <name type="scientific">Thiothrix lacustris</name>
    <dbReference type="NCBI Taxonomy" id="525917"/>
    <lineage>
        <taxon>Bacteria</taxon>
        <taxon>Pseudomonadati</taxon>
        <taxon>Pseudomonadota</taxon>
        <taxon>Gammaproteobacteria</taxon>
        <taxon>Thiotrichales</taxon>
        <taxon>Thiotrichaceae</taxon>
        <taxon>Thiothrix</taxon>
    </lineage>
</organism>
<dbReference type="GO" id="GO:0051539">
    <property type="term" value="F:4 iron, 4 sulfur cluster binding"/>
    <property type="evidence" value="ECO:0007669"/>
    <property type="project" value="UniProtKB-UniRule"/>
</dbReference>
<dbReference type="Pfam" id="PF13183">
    <property type="entry name" value="Fer4_8"/>
    <property type="match status" value="1"/>
</dbReference>
<dbReference type="EC" id="1.1.99.14" evidence="6"/>
<dbReference type="NCBIfam" id="NF008434">
    <property type="entry name" value="PRK11274.1"/>
    <property type="match status" value="1"/>
</dbReference>
<evidence type="ECO:0000256" key="5">
    <source>
        <dbReference type="ARBA" id="ARBA00023014"/>
    </source>
</evidence>
<dbReference type="PANTHER" id="PTHR32479:SF17">
    <property type="entry name" value="GLYCOLATE OXIDASE IRON-SULFUR SUBUNIT"/>
    <property type="match status" value="1"/>
</dbReference>
<comment type="catalytic activity">
    <reaction evidence="6">
        <text>glycolate + A = glyoxylate + AH2</text>
        <dbReference type="Rhea" id="RHEA:21264"/>
        <dbReference type="ChEBI" id="CHEBI:13193"/>
        <dbReference type="ChEBI" id="CHEBI:17499"/>
        <dbReference type="ChEBI" id="CHEBI:29805"/>
        <dbReference type="ChEBI" id="CHEBI:36655"/>
        <dbReference type="EC" id="1.1.99.14"/>
    </reaction>
</comment>
<gene>
    <name evidence="8" type="ORF">BWK73_52395</name>
</gene>
<keyword evidence="3" id="KW-0677">Repeat</keyword>
<proteinExistence type="predicted"/>
<feature type="domain" description="4Fe-4S ferredoxin-type" evidence="7">
    <location>
        <begin position="70"/>
        <end position="94"/>
    </location>
</feature>
<protein>
    <recommendedName>
        <fullName evidence="6">Glycolate oxidase iron-sulfur subunit</fullName>
        <ecNumber evidence="6">1.1.99.14</ecNumber>
    </recommendedName>
</protein>
<evidence type="ECO:0000256" key="6">
    <source>
        <dbReference type="PIRNR" id="PIRNR000139"/>
    </source>
</evidence>
<dbReference type="PROSITE" id="PS00198">
    <property type="entry name" value="4FE4S_FER_1"/>
    <property type="match status" value="2"/>
</dbReference>
<evidence type="ECO:0000256" key="3">
    <source>
        <dbReference type="ARBA" id="ARBA00022737"/>
    </source>
</evidence>
<reference evidence="8 9" key="1">
    <citation type="submission" date="2017-01" db="EMBL/GenBank/DDBJ databases">
        <title>Novel large sulfur bacteria in the metagenomes of groundwater-fed chemosynthetic microbial mats in the Lake Huron basin.</title>
        <authorList>
            <person name="Sharrar A.M."/>
            <person name="Flood B.E."/>
            <person name="Bailey J.V."/>
            <person name="Jones D.S."/>
            <person name="Biddanda B."/>
            <person name="Ruberg S.A."/>
            <person name="Marcus D.N."/>
            <person name="Dick G.J."/>
        </authorList>
    </citation>
    <scope>NUCLEOTIDE SEQUENCE [LARGE SCALE GENOMIC DNA]</scope>
    <source>
        <strain evidence="8">A8</strain>
    </source>
</reference>
<feature type="domain" description="4Fe-4S ferredoxin-type" evidence="7">
    <location>
        <begin position="15"/>
        <end position="46"/>
    </location>
</feature>
<dbReference type="Pfam" id="PF02754">
    <property type="entry name" value="CCG"/>
    <property type="match status" value="2"/>
</dbReference>
<keyword evidence="5 6" id="KW-0411">Iron-sulfur</keyword>
<keyword evidence="4 6" id="KW-0408">Iron</keyword>
<dbReference type="InterPro" id="IPR017896">
    <property type="entry name" value="4Fe4S_Fe-S-bd"/>
</dbReference>
<dbReference type="InterPro" id="IPR017900">
    <property type="entry name" value="4Fe4S_Fe_S_CS"/>
</dbReference>
<dbReference type="PIRSF" id="PIRSF000139">
    <property type="entry name" value="Glc_ox_4Fe-4S"/>
    <property type="match status" value="1"/>
</dbReference>
<accession>A0A1Y1Q7Q4</accession>
<evidence type="ECO:0000256" key="1">
    <source>
        <dbReference type="ARBA" id="ARBA00022485"/>
    </source>
</evidence>
<keyword evidence="6" id="KW-0813">Transport</keyword>
<keyword evidence="6" id="KW-0249">Electron transport</keyword>
<evidence type="ECO:0000259" key="7">
    <source>
        <dbReference type="PROSITE" id="PS51379"/>
    </source>
</evidence>
<evidence type="ECO:0000256" key="2">
    <source>
        <dbReference type="ARBA" id="ARBA00022723"/>
    </source>
</evidence>
<evidence type="ECO:0000256" key="4">
    <source>
        <dbReference type="ARBA" id="ARBA00023004"/>
    </source>
</evidence>
<comment type="cofactor">
    <cofactor evidence="6">
        <name>[4Fe-4S] cluster</name>
        <dbReference type="ChEBI" id="CHEBI:49883"/>
    </cofactor>
    <text evidence="6">Binds 2 [4Fe-4S] clusters.</text>
</comment>
<keyword evidence="2 6" id="KW-0479">Metal-binding</keyword>
<evidence type="ECO:0000313" key="9">
    <source>
        <dbReference type="Proteomes" id="UP000192491"/>
    </source>
</evidence>
<dbReference type="GO" id="GO:0019154">
    <property type="term" value="F:glycolate dehydrogenase activity"/>
    <property type="evidence" value="ECO:0007669"/>
    <property type="project" value="UniProtKB-EC"/>
</dbReference>
<comment type="caution">
    <text evidence="8">The sequence shown here is derived from an EMBL/GenBank/DDBJ whole genome shotgun (WGS) entry which is preliminary data.</text>
</comment>
<dbReference type="InterPro" id="IPR012257">
    <property type="entry name" value="Glc_ox_4Fe-4S"/>
</dbReference>
<dbReference type="Gene3D" id="1.10.1060.10">
    <property type="entry name" value="Alpha-helical ferredoxin"/>
    <property type="match status" value="1"/>
</dbReference>
<keyword evidence="1 6" id="KW-0004">4Fe-4S</keyword>
<dbReference type="GO" id="GO:0046872">
    <property type="term" value="F:metal ion binding"/>
    <property type="evidence" value="ECO:0007669"/>
    <property type="project" value="UniProtKB-UniRule"/>
</dbReference>